<keyword evidence="3" id="KW-1185">Reference proteome</keyword>
<feature type="chain" id="PRO_5020400429" description="Lipoprotein" evidence="1">
    <location>
        <begin position="24"/>
        <end position="160"/>
    </location>
</feature>
<feature type="signal peptide" evidence="1">
    <location>
        <begin position="1"/>
        <end position="23"/>
    </location>
</feature>
<gene>
    <name evidence="2" type="ORF">E2F46_04160</name>
</gene>
<evidence type="ECO:0000256" key="1">
    <source>
        <dbReference type="SAM" id="SignalP"/>
    </source>
</evidence>
<organism evidence="2 3">
    <name type="scientific">Luteimonas aestuarii</name>
    <dbReference type="NCBI Taxonomy" id="453837"/>
    <lineage>
        <taxon>Bacteria</taxon>
        <taxon>Pseudomonadati</taxon>
        <taxon>Pseudomonadota</taxon>
        <taxon>Gammaproteobacteria</taxon>
        <taxon>Lysobacterales</taxon>
        <taxon>Lysobacteraceae</taxon>
        <taxon>Luteimonas</taxon>
    </lineage>
</organism>
<dbReference type="AlphaFoldDB" id="A0A4R5U1C2"/>
<comment type="caution">
    <text evidence="2">The sequence shown here is derived from an EMBL/GenBank/DDBJ whole genome shotgun (WGS) entry which is preliminary data.</text>
</comment>
<proteinExistence type="predicted"/>
<keyword evidence="1" id="KW-0732">Signal</keyword>
<dbReference type="RefSeq" id="WP_133320809.1">
    <property type="nucleotide sequence ID" value="NZ_SMTF01000002.1"/>
</dbReference>
<dbReference type="EMBL" id="SMTF01000002">
    <property type="protein sequence ID" value="TDK27390.1"/>
    <property type="molecule type" value="Genomic_DNA"/>
</dbReference>
<evidence type="ECO:0008006" key="4">
    <source>
        <dbReference type="Google" id="ProtNLM"/>
    </source>
</evidence>
<dbReference type="PROSITE" id="PS51257">
    <property type="entry name" value="PROKAR_LIPOPROTEIN"/>
    <property type="match status" value="1"/>
</dbReference>
<dbReference type="OrthoDB" id="5975261at2"/>
<accession>A0A4R5U1C2</accession>
<sequence>MAKHVLRWAPACTLPLLLVACDAAGEAQPATTAAAMQTAPDAVEVVDTLPLRRGFYVRNDDTCAAPSNATLALVRRDGITSCDFTAIQRIGESRYRVQETCKDHQGPAPSTYELTQEYEILAEDRYRVTYEYGETVEFGFCPQQSLPEPWKTNDISDLID</sequence>
<name>A0A4R5U1C2_9GAMM</name>
<reference evidence="2 3" key="1">
    <citation type="submission" date="2019-03" db="EMBL/GenBank/DDBJ databases">
        <title>Luteimonas zhaokaii sp.nov., isolated from the rectal contents of Plateau pika in Yushu, Qinghai Province, China.</title>
        <authorList>
            <person name="Zhang G."/>
        </authorList>
    </citation>
    <scope>NUCLEOTIDE SEQUENCE [LARGE SCALE GENOMIC DNA]</scope>
    <source>
        <strain evidence="2 3">B9</strain>
    </source>
</reference>
<evidence type="ECO:0000313" key="3">
    <source>
        <dbReference type="Proteomes" id="UP000294796"/>
    </source>
</evidence>
<protein>
    <recommendedName>
        <fullName evidence="4">Lipoprotein</fullName>
    </recommendedName>
</protein>
<evidence type="ECO:0000313" key="2">
    <source>
        <dbReference type="EMBL" id="TDK27390.1"/>
    </source>
</evidence>
<dbReference type="Proteomes" id="UP000294796">
    <property type="component" value="Unassembled WGS sequence"/>
</dbReference>